<dbReference type="Pfam" id="PF00249">
    <property type="entry name" value="Myb_DNA-binding"/>
    <property type="match status" value="1"/>
</dbReference>
<dbReference type="SUPFAM" id="SSF46689">
    <property type="entry name" value="Homeodomain-like"/>
    <property type="match status" value="1"/>
</dbReference>
<dbReference type="PROSITE" id="PS51293">
    <property type="entry name" value="SANT"/>
    <property type="match status" value="1"/>
</dbReference>
<evidence type="ECO:0000259" key="1">
    <source>
        <dbReference type="PROSITE" id="PS51293"/>
    </source>
</evidence>
<dbReference type="GO" id="GO:0003677">
    <property type="term" value="F:DNA binding"/>
    <property type="evidence" value="ECO:0007669"/>
    <property type="project" value="UniProtKB-KW"/>
</dbReference>
<dbReference type="EMBL" id="AC151521">
    <property type="protein sequence ID" value="ABD32481.2"/>
    <property type="molecule type" value="Genomic_DNA"/>
</dbReference>
<gene>
    <name evidence="2" type="ORF">MtrDRAFT_AC151521g59v2</name>
</gene>
<dbReference type="PANTHER" id="PTHR12374:SF81">
    <property type="entry name" value="TRANSCRIPTIONAL ADAPTER ADA2B"/>
    <property type="match status" value="1"/>
</dbReference>
<accession>Q2HSK2</accession>
<organism evidence="2">
    <name type="scientific">Medicago truncatula</name>
    <name type="common">Barrel medic</name>
    <name type="synonym">Medicago tribuloides</name>
    <dbReference type="NCBI Taxonomy" id="3880"/>
    <lineage>
        <taxon>Eukaryota</taxon>
        <taxon>Viridiplantae</taxon>
        <taxon>Streptophyta</taxon>
        <taxon>Embryophyta</taxon>
        <taxon>Tracheophyta</taxon>
        <taxon>Spermatophyta</taxon>
        <taxon>Magnoliopsida</taxon>
        <taxon>eudicotyledons</taxon>
        <taxon>Gunneridae</taxon>
        <taxon>Pentapetalae</taxon>
        <taxon>rosids</taxon>
        <taxon>fabids</taxon>
        <taxon>Fabales</taxon>
        <taxon>Fabaceae</taxon>
        <taxon>Papilionoideae</taxon>
        <taxon>50 kb inversion clade</taxon>
        <taxon>NPAAA clade</taxon>
        <taxon>Hologalegina</taxon>
        <taxon>IRL clade</taxon>
        <taxon>Trifolieae</taxon>
        <taxon>Medicago</taxon>
    </lineage>
</organism>
<reference evidence="2" key="2">
    <citation type="submission" date="2007-03" db="EMBL/GenBank/DDBJ databases">
        <authorList>
            <consortium name="The International Medicago Genome Annotation Group"/>
        </authorList>
    </citation>
    <scope>NUCLEOTIDE SEQUENCE</scope>
</reference>
<feature type="domain" description="SANT" evidence="1">
    <location>
        <begin position="133"/>
        <end position="163"/>
    </location>
</feature>
<dbReference type="InterPro" id="IPR001005">
    <property type="entry name" value="SANT/Myb"/>
</dbReference>
<dbReference type="InterPro" id="IPR017884">
    <property type="entry name" value="SANT_dom"/>
</dbReference>
<evidence type="ECO:0000313" key="2">
    <source>
        <dbReference type="EMBL" id="ABD32481.2"/>
    </source>
</evidence>
<dbReference type="AlphaFoldDB" id="Q2HSK2"/>
<dbReference type="InterPro" id="IPR009057">
    <property type="entry name" value="Homeodomain-like_sf"/>
</dbReference>
<sequence>MVVKVEQHVMIIISDTAKEHLSFIDRLDQRLLNFSDETNATIRADFEASRRLLLASLKTQEMTFNCLCDGCSTSCCQRCGGTDFQGHVVLPSFARCWNKLLLTCSMCFNQLCLSITSLMKDNLSFPLICPDSSAEEEMLLLEALDMYGFGNWNDVADNIGTKSNLSDLSHFSGKNKEELLAMEKGNHVKKEKQQSRHYIQSSEAQAQTPKRSKIVVVPFLVNSSVQKHELDQTECIEEHF</sequence>
<proteinExistence type="predicted"/>
<keyword evidence="2" id="KW-0371">Homeobox</keyword>
<dbReference type="Gene3D" id="1.10.10.60">
    <property type="entry name" value="Homeodomain-like"/>
    <property type="match status" value="1"/>
</dbReference>
<reference evidence="2" key="1">
    <citation type="submission" date="2004-10" db="EMBL/GenBank/DDBJ databases">
        <authorList>
            <person name="Town C.D."/>
        </authorList>
    </citation>
    <scope>NUCLEOTIDE SEQUENCE</scope>
</reference>
<dbReference type="PANTHER" id="PTHR12374">
    <property type="entry name" value="TRANSCRIPTIONAL ADAPTOR 2 ADA2 -RELATED"/>
    <property type="match status" value="1"/>
</dbReference>
<protein>
    <submittedName>
        <fullName evidence="2">Homeodomain-like</fullName>
    </submittedName>
</protein>
<name>Q2HSK2_MEDTR</name>